<protein>
    <submittedName>
        <fullName evidence="2">Uncharacterized protein</fullName>
    </submittedName>
</protein>
<dbReference type="OrthoDB" id="2310204at2759"/>
<dbReference type="GeneID" id="19319678"/>
<dbReference type="RefSeq" id="XP_007881315.1">
    <property type="nucleotide sequence ID" value="XM_007883124.1"/>
</dbReference>
<dbReference type="eggNOG" id="ENOG502SHVP">
    <property type="taxonomic scope" value="Eukaryota"/>
</dbReference>
<evidence type="ECO:0000313" key="3">
    <source>
        <dbReference type="Proteomes" id="UP000053664"/>
    </source>
</evidence>
<name>A0A061H3N9_9BASI</name>
<sequence>MSVTATATATATVELEAAAAAEAAPAKPRRVLAMPQWKIPKSLSVSPYLGSRKDRVAVQKAAQGASSGPTGAEVDAWVASTLTRSQGLAAARSHAQGGASSVEAQVDTTGLRSASAGTDSAVASAATATATANATGLQLAELPTDERGRRLGLEDEDDPQLQDDPAVFAVSPQPQPLPAATGTATADAVLPTSSEVPPDLVDKVTKATHGRQTTVRFIAPPSVTGVDQVVAPVVGQGFVDPRLYGGTSFDLVGDGEHEPLNVIVSALSSPEILTKKGLQSYMRSLDFDKECLGLHSGGAQKAWLDPRGWRDEEWLFRKVYTPLDHLFGTCIESLVGGNHFRAWQQQGTGAWFLATSKEQNVARKHMIVPDGYNIGRDELVEQSQAERDTVTSFFGKRYRTSVEYVAGLMPPGQQGVNHDIAVDGLTAILTVTLLTSSSSSASPVSSAPASSAAVSGLDTNAPEPVGAAAAAADPSETEDEAGEAMPESPSGANGRQRRIGINDKTKELWRRIRHKPAEDERTSGRAVKATAEGANPTAAAPAPVDVGTPTAAPVGAQPIVAAH</sequence>
<feature type="compositionally biased region" description="Low complexity" evidence="1">
    <location>
        <begin position="438"/>
        <end position="455"/>
    </location>
</feature>
<proteinExistence type="predicted"/>
<evidence type="ECO:0000256" key="1">
    <source>
        <dbReference type="SAM" id="MobiDB-lite"/>
    </source>
</evidence>
<dbReference type="HOGENOM" id="CLU_035342_0_0_1"/>
<dbReference type="EMBL" id="KE361642">
    <property type="protein sequence ID" value="EPQ26954.1"/>
    <property type="molecule type" value="Genomic_DNA"/>
</dbReference>
<gene>
    <name evidence="2" type="ORF">PFL1_05589</name>
</gene>
<evidence type="ECO:0000313" key="2">
    <source>
        <dbReference type="EMBL" id="EPQ26954.1"/>
    </source>
</evidence>
<organism evidence="2 3">
    <name type="scientific">Pseudozyma flocculosa PF-1</name>
    <dbReference type="NCBI Taxonomy" id="1277687"/>
    <lineage>
        <taxon>Eukaryota</taxon>
        <taxon>Fungi</taxon>
        <taxon>Dikarya</taxon>
        <taxon>Basidiomycota</taxon>
        <taxon>Ustilaginomycotina</taxon>
        <taxon>Ustilaginomycetes</taxon>
        <taxon>Ustilaginales</taxon>
        <taxon>Ustilaginaceae</taxon>
        <taxon>Pseudozyma</taxon>
    </lineage>
</organism>
<feature type="compositionally biased region" description="Low complexity" evidence="1">
    <location>
        <begin position="529"/>
        <end position="549"/>
    </location>
</feature>
<dbReference type="Proteomes" id="UP000053664">
    <property type="component" value="Unassembled WGS sequence"/>
</dbReference>
<reference evidence="2 3" key="1">
    <citation type="journal article" date="2013" name="Plant Cell">
        <title>The transition from a phytopathogenic smut ancestor to an anamorphic biocontrol agent deciphered by comparative whole-genome analysis.</title>
        <authorList>
            <person name="Lefebvre F."/>
            <person name="Joly D.L."/>
            <person name="Labbe C."/>
            <person name="Teichmann B."/>
            <person name="Linning R."/>
            <person name="Belzile F."/>
            <person name="Bakkeren G."/>
            <person name="Belanger R.R."/>
        </authorList>
    </citation>
    <scope>NUCLEOTIDE SEQUENCE [LARGE SCALE GENOMIC DNA]</scope>
    <source>
        <strain evidence="2 3">PF-1</strain>
    </source>
</reference>
<dbReference type="AlphaFoldDB" id="A0A061H3N9"/>
<feature type="compositionally biased region" description="Basic and acidic residues" evidence="1">
    <location>
        <begin position="500"/>
        <end position="523"/>
    </location>
</feature>
<feature type="region of interest" description="Disordered" evidence="1">
    <location>
        <begin position="438"/>
        <end position="549"/>
    </location>
</feature>
<accession>A0A061H3N9</accession>
<dbReference type="KEGG" id="pfp:PFL1_05589"/>